<dbReference type="EMBL" id="HACA01027835">
    <property type="protein sequence ID" value="CDW45196.1"/>
    <property type="molecule type" value="Transcribed_RNA"/>
</dbReference>
<sequence length="36" mass="4198">NIRGKLASFITLRLYFFVKECLLYGEIYISLKLNAS</sequence>
<reference evidence="1" key="1">
    <citation type="submission" date="2014-05" db="EMBL/GenBank/DDBJ databases">
        <authorList>
            <person name="Chronopoulou M."/>
        </authorList>
    </citation>
    <scope>NUCLEOTIDE SEQUENCE</scope>
    <source>
        <tissue evidence="1">Whole organism</tissue>
    </source>
</reference>
<evidence type="ECO:0000313" key="1">
    <source>
        <dbReference type="EMBL" id="CDW45196.1"/>
    </source>
</evidence>
<organism evidence="1">
    <name type="scientific">Lepeophtheirus salmonis</name>
    <name type="common">Salmon louse</name>
    <name type="synonym">Caligus salmonis</name>
    <dbReference type="NCBI Taxonomy" id="72036"/>
    <lineage>
        <taxon>Eukaryota</taxon>
        <taxon>Metazoa</taxon>
        <taxon>Ecdysozoa</taxon>
        <taxon>Arthropoda</taxon>
        <taxon>Crustacea</taxon>
        <taxon>Multicrustacea</taxon>
        <taxon>Hexanauplia</taxon>
        <taxon>Copepoda</taxon>
        <taxon>Siphonostomatoida</taxon>
        <taxon>Caligidae</taxon>
        <taxon>Lepeophtheirus</taxon>
    </lineage>
</organism>
<protein>
    <submittedName>
        <fullName evidence="1">Uncharacterized protein</fullName>
    </submittedName>
</protein>
<accession>A0A0K2V5I4</accession>
<name>A0A0K2V5I4_LEPSM</name>
<proteinExistence type="predicted"/>
<dbReference type="AlphaFoldDB" id="A0A0K2V5I4"/>
<feature type="non-terminal residue" evidence="1">
    <location>
        <position position="1"/>
    </location>
</feature>